<sequence>MRESLAEALVLHPDVRVTPVSALDPSVRDQLAEDAHSVQSRVRSRATSRTLDAAGAELLNAFGTPTTVADAIVDFALRHALDPRQVLMEAYPLLRQCRREGVLVAPGESGANALAPTLSRGGAFDVLHCVQSLEDVEVYCTGSDGGGTAALKIARPGVDRNAAFDRERAMLAHADGCCVPRLIEAGTWEGRDFLRLEWIEGRDPLHWAKEASLPARVTLGVAILRACAALHDRDIVHGDIHAGNVLVDADGMATILDFGLARVVSAHAGTVPRGGNALYFEPEYAQAKLAGAPPPAATFRSEQYALAVLVYRLLFDKFPIALSIDQQRAWEEIATTPPIGVGLGGVDFRRDADAIFARALNKDPAERFDDLHAFACALEGLATCAGESALTDAAVTGDDESRAFIDSILKRYDWDSPLLEGPWPRDATASVAFGAAGIALMHLRVALRREDPRLLALADAWACRAVRESHTPTAFESADLDLTQRTVGLASPLHAHGGPHTVAAYVAIARRDRNALRVAIEAFIASTHQPAQGLDATVGIASVLLGCANLREQLVRNALPVPTTLDGRGGELRRSLWRALRDALPGDSKGPSYFGIAHGWAGILYATLRWDTAQDQCSLAGVREACDALAGYAQPWGLNALRWPRGAGSAERSAFWTGWCHGSAGYVHLWLAAWRAFGDEDYKALARGAARHAASDPHAVGQLCCGTTGQAYALLDMHRSEPSAEWRDAARDLANRAIAASGSAKLTAHSLYKGEIGTAILAAELDDPSGAHFPFFTA</sequence>
<evidence type="ECO:0000313" key="3">
    <source>
        <dbReference type="Proteomes" id="UP000680514"/>
    </source>
</evidence>
<dbReference type="Gene3D" id="1.50.10.10">
    <property type="match status" value="1"/>
</dbReference>
<dbReference type="PRINTS" id="PR01950">
    <property type="entry name" value="LANCSUPER"/>
</dbReference>
<dbReference type="SUPFAM" id="SSF158745">
    <property type="entry name" value="LanC-like"/>
    <property type="match status" value="1"/>
</dbReference>
<evidence type="ECO:0000259" key="1">
    <source>
        <dbReference type="Pfam" id="PF00069"/>
    </source>
</evidence>
<dbReference type="Pfam" id="PF05147">
    <property type="entry name" value="LANC_like"/>
    <property type="match status" value="1"/>
</dbReference>
<dbReference type="InterPro" id="IPR000719">
    <property type="entry name" value="Prot_kinase_dom"/>
</dbReference>
<gene>
    <name evidence="2" type="ORF">LYSHEL_15990</name>
</gene>
<accession>A0ABM7QDR5</accession>
<dbReference type="InterPro" id="IPR011009">
    <property type="entry name" value="Kinase-like_dom_sf"/>
</dbReference>
<dbReference type="InterPro" id="IPR012341">
    <property type="entry name" value="6hp_glycosidase-like_sf"/>
</dbReference>
<dbReference type="Pfam" id="PF00069">
    <property type="entry name" value="Pkinase"/>
    <property type="match status" value="1"/>
</dbReference>
<name>A0ABM7QDR5_9GAMM</name>
<dbReference type="Gene3D" id="1.10.510.10">
    <property type="entry name" value="Transferase(Phosphotransferase) domain 1"/>
    <property type="match status" value="1"/>
</dbReference>
<evidence type="ECO:0000313" key="2">
    <source>
        <dbReference type="EMBL" id="BCT95728.1"/>
    </source>
</evidence>
<dbReference type="InterPro" id="IPR007822">
    <property type="entry name" value="LANC-like"/>
</dbReference>
<protein>
    <recommendedName>
        <fullName evidence="1">Protein kinase domain-containing protein</fullName>
    </recommendedName>
</protein>
<dbReference type="SUPFAM" id="SSF56112">
    <property type="entry name" value="Protein kinase-like (PK-like)"/>
    <property type="match status" value="1"/>
</dbReference>
<dbReference type="PANTHER" id="PTHR12736:SF7">
    <property type="entry name" value="LANC-LIKE PROTEIN 3"/>
    <property type="match status" value="1"/>
</dbReference>
<dbReference type="Proteomes" id="UP000680514">
    <property type="component" value="Chromosome"/>
</dbReference>
<dbReference type="SMART" id="SM01260">
    <property type="entry name" value="LANC_like"/>
    <property type="match status" value="1"/>
</dbReference>
<organism evidence="2 3">
    <name type="scientific">Lysobacter helvus</name>
    <dbReference type="NCBI Taxonomy" id="2675059"/>
    <lineage>
        <taxon>Bacteria</taxon>
        <taxon>Pseudomonadati</taxon>
        <taxon>Pseudomonadota</taxon>
        <taxon>Gammaproteobacteria</taxon>
        <taxon>Lysobacterales</taxon>
        <taxon>Lysobacteraceae</taxon>
        <taxon>Lysobacter</taxon>
    </lineage>
</organism>
<dbReference type="EMBL" id="AP024546">
    <property type="protein sequence ID" value="BCT95728.1"/>
    <property type="molecule type" value="Genomic_DNA"/>
</dbReference>
<proteinExistence type="predicted"/>
<reference evidence="2 3" key="1">
    <citation type="submission" date="2021-03" db="EMBL/GenBank/DDBJ databases">
        <title>Complete Genome Sequences of Two Lysobacter Strains Isolated from Sea Water (Lysobacter caseinilyticus) and Soil (Lysobacter helvus) in South Korea.</title>
        <authorList>
            <person name="Watanabe Y."/>
            <person name="Arakawa K."/>
        </authorList>
    </citation>
    <scope>NUCLEOTIDE SEQUENCE [LARGE SCALE GENOMIC DNA]</scope>
    <source>
        <strain evidence="2 3">D10</strain>
    </source>
</reference>
<keyword evidence="3" id="KW-1185">Reference proteome</keyword>
<dbReference type="PANTHER" id="PTHR12736">
    <property type="entry name" value="LANC-LIKE PROTEIN"/>
    <property type="match status" value="1"/>
</dbReference>
<feature type="domain" description="Protein kinase" evidence="1">
    <location>
        <begin position="146"/>
        <end position="335"/>
    </location>
</feature>